<sequence>MAGLWSHHASRARGIPATEHQERQRTTTSFLLKLEERRSSSTLQQAKQEERPILGSQTSRVTARNSNPTQSQTDRNPKKHQVVVEEPLSKKKSPTVSLEPSRSFQLGTRGESSYQSSRKRRQGRDSGGRGYNTLRTVRIYMSGLIEYETFDFWTILSRVFWVQIFLTNYVK</sequence>
<gene>
    <name evidence="2" type="ORF">DY000_02009128</name>
</gene>
<comment type="caution">
    <text evidence="2">The sequence shown here is derived from an EMBL/GenBank/DDBJ whole genome shotgun (WGS) entry which is preliminary data.</text>
</comment>
<feature type="compositionally biased region" description="Polar residues" evidence="1">
    <location>
        <begin position="55"/>
        <end position="74"/>
    </location>
</feature>
<dbReference type="EMBL" id="QGKV02000832">
    <property type="protein sequence ID" value="KAF3552205.1"/>
    <property type="molecule type" value="Genomic_DNA"/>
</dbReference>
<protein>
    <submittedName>
        <fullName evidence="2">Uncharacterized protein</fullName>
    </submittedName>
</protein>
<organism evidence="2 3">
    <name type="scientific">Brassica cretica</name>
    <name type="common">Mustard</name>
    <dbReference type="NCBI Taxonomy" id="69181"/>
    <lineage>
        <taxon>Eukaryota</taxon>
        <taxon>Viridiplantae</taxon>
        <taxon>Streptophyta</taxon>
        <taxon>Embryophyta</taxon>
        <taxon>Tracheophyta</taxon>
        <taxon>Spermatophyta</taxon>
        <taxon>Magnoliopsida</taxon>
        <taxon>eudicotyledons</taxon>
        <taxon>Gunneridae</taxon>
        <taxon>Pentapetalae</taxon>
        <taxon>rosids</taxon>
        <taxon>malvids</taxon>
        <taxon>Brassicales</taxon>
        <taxon>Brassicaceae</taxon>
        <taxon>Brassiceae</taxon>
        <taxon>Brassica</taxon>
    </lineage>
</organism>
<evidence type="ECO:0000313" key="3">
    <source>
        <dbReference type="Proteomes" id="UP000266723"/>
    </source>
</evidence>
<feature type="compositionally biased region" description="Polar residues" evidence="1">
    <location>
        <begin position="94"/>
        <end position="116"/>
    </location>
</feature>
<keyword evidence="3" id="KW-1185">Reference proteome</keyword>
<name>A0ABQ7CJA5_BRACR</name>
<proteinExistence type="predicted"/>
<evidence type="ECO:0000256" key="1">
    <source>
        <dbReference type="SAM" id="MobiDB-lite"/>
    </source>
</evidence>
<dbReference type="Proteomes" id="UP000266723">
    <property type="component" value="Unassembled WGS sequence"/>
</dbReference>
<evidence type="ECO:0000313" key="2">
    <source>
        <dbReference type="EMBL" id="KAF3552205.1"/>
    </source>
</evidence>
<accession>A0ABQ7CJA5</accession>
<feature type="region of interest" description="Disordered" evidence="1">
    <location>
        <begin position="1"/>
        <end position="131"/>
    </location>
</feature>
<reference evidence="2 3" key="1">
    <citation type="journal article" date="2020" name="BMC Genomics">
        <title>Intraspecific diversification of the crop wild relative Brassica cretica Lam. using demographic model selection.</title>
        <authorList>
            <person name="Kioukis A."/>
            <person name="Michalopoulou V.A."/>
            <person name="Briers L."/>
            <person name="Pirintsos S."/>
            <person name="Studholme D.J."/>
            <person name="Pavlidis P."/>
            <person name="Sarris P.F."/>
        </authorList>
    </citation>
    <scope>NUCLEOTIDE SEQUENCE [LARGE SCALE GENOMIC DNA]</scope>
    <source>
        <strain evidence="3">cv. PFS-1207/04</strain>
    </source>
</reference>